<keyword evidence="1" id="KW-0812">Transmembrane</keyword>
<dbReference type="AlphaFoldDB" id="A0A1M5SBF9"/>
<feature type="domain" description="Phosphatidic acid phosphatase type 2/haloperoxidase" evidence="2">
    <location>
        <begin position="94"/>
        <end position="218"/>
    </location>
</feature>
<reference evidence="3 4" key="1">
    <citation type="submission" date="2016-11" db="EMBL/GenBank/DDBJ databases">
        <authorList>
            <person name="Jaros S."/>
            <person name="Januszkiewicz K."/>
            <person name="Wedrychowicz H."/>
        </authorList>
    </citation>
    <scope>NUCLEOTIDE SEQUENCE [LARGE SCALE GENOMIC DNA]</scope>
    <source>
        <strain evidence="3 4">CGMCC 1.10190</strain>
    </source>
</reference>
<evidence type="ECO:0000259" key="2">
    <source>
        <dbReference type="Pfam" id="PF01569"/>
    </source>
</evidence>
<protein>
    <submittedName>
        <fullName evidence="3">Membrane-associated enzyme, PAP2 (Acid phosphatase) superfamily</fullName>
    </submittedName>
</protein>
<evidence type="ECO:0000256" key="1">
    <source>
        <dbReference type="SAM" id="Phobius"/>
    </source>
</evidence>
<dbReference type="STRING" id="658167.SAMN04488135_10329"/>
<keyword evidence="4" id="KW-1185">Reference proteome</keyword>
<dbReference type="InterPro" id="IPR000326">
    <property type="entry name" value="PAP2/HPO"/>
</dbReference>
<feature type="transmembrane region" description="Helical" evidence="1">
    <location>
        <begin position="135"/>
        <end position="163"/>
    </location>
</feature>
<name>A0A1M5SBF9_9BURK</name>
<feature type="transmembrane region" description="Helical" evidence="1">
    <location>
        <begin position="93"/>
        <end position="115"/>
    </location>
</feature>
<accession>A0A1M5SBF9</accession>
<sequence>MNRNRYLLLHVIAPVAVFALLAWLAHRSALDFQIAAAVYDPATRHFPWRGHYWLEVLGHKAVLALPIGMAVAALAAVLASYRVDRLRPWRGALCAMLLTCLVGQVTIAQMQELTALPRPHELLRYGGERLLPEGFWASSLALAGGAMPSGHAGAGYSLLVLYFAGWARGIPALRWSGLAVGLLAGGLFSAVRMLQGMHFLSQTLASAAVMWALASLIFLPLICSRRQPLPGSLDAALGLR</sequence>
<proteinExistence type="predicted"/>
<keyword evidence="1" id="KW-0472">Membrane</keyword>
<dbReference type="CDD" id="cd03396">
    <property type="entry name" value="PAP2_like_6"/>
    <property type="match status" value="1"/>
</dbReference>
<feature type="transmembrane region" description="Helical" evidence="1">
    <location>
        <begin position="200"/>
        <end position="223"/>
    </location>
</feature>
<dbReference type="InterPro" id="IPR036938">
    <property type="entry name" value="PAP2/HPO_sf"/>
</dbReference>
<dbReference type="Gene3D" id="1.20.144.10">
    <property type="entry name" value="Phosphatidic acid phosphatase type 2/haloperoxidase"/>
    <property type="match status" value="1"/>
</dbReference>
<dbReference type="RefSeq" id="WP_073102232.1">
    <property type="nucleotide sequence ID" value="NZ_FQXE01000003.1"/>
</dbReference>
<evidence type="ECO:0000313" key="3">
    <source>
        <dbReference type="EMBL" id="SHH35618.1"/>
    </source>
</evidence>
<organism evidence="3 4">
    <name type="scientific">Pollutimonas bauzanensis</name>
    <dbReference type="NCBI Taxonomy" id="658167"/>
    <lineage>
        <taxon>Bacteria</taxon>
        <taxon>Pseudomonadati</taxon>
        <taxon>Pseudomonadota</taxon>
        <taxon>Betaproteobacteria</taxon>
        <taxon>Burkholderiales</taxon>
        <taxon>Alcaligenaceae</taxon>
        <taxon>Pollutimonas</taxon>
    </lineage>
</organism>
<dbReference type="Pfam" id="PF01569">
    <property type="entry name" value="PAP2"/>
    <property type="match status" value="1"/>
</dbReference>
<dbReference type="Proteomes" id="UP000184226">
    <property type="component" value="Unassembled WGS sequence"/>
</dbReference>
<feature type="transmembrane region" description="Helical" evidence="1">
    <location>
        <begin position="61"/>
        <end position="81"/>
    </location>
</feature>
<feature type="transmembrane region" description="Helical" evidence="1">
    <location>
        <begin position="175"/>
        <end position="194"/>
    </location>
</feature>
<keyword evidence="1" id="KW-1133">Transmembrane helix</keyword>
<evidence type="ECO:0000313" key="4">
    <source>
        <dbReference type="Proteomes" id="UP000184226"/>
    </source>
</evidence>
<dbReference type="SUPFAM" id="SSF48317">
    <property type="entry name" value="Acid phosphatase/Vanadium-dependent haloperoxidase"/>
    <property type="match status" value="1"/>
</dbReference>
<dbReference type="EMBL" id="FQXE01000003">
    <property type="protein sequence ID" value="SHH35618.1"/>
    <property type="molecule type" value="Genomic_DNA"/>
</dbReference>
<gene>
    <name evidence="3" type="ORF">SAMN04488135_10329</name>
</gene>